<sequence>MTVIDALHISDQLDRDHEAQEQVAFADVLLLNKTDLVSSSTLQAVEQRLRNMNATATVIHTRNRLDHILYSRM</sequence>
<dbReference type="PANTHER" id="PTHR13748:SF62">
    <property type="entry name" value="COBW DOMAIN-CONTAINING PROTEIN"/>
    <property type="match status" value="1"/>
</dbReference>
<dbReference type="Pfam" id="PF02492">
    <property type="entry name" value="cobW"/>
    <property type="match status" value="1"/>
</dbReference>
<evidence type="ECO:0000313" key="2">
    <source>
        <dbReference type="EMBL" id="MFB9759775.1"/>
    </source>
</evidence>
<dbReference type="Proteomes" id="UP001589609">
    <property type="component" value="Unassembled WGS sequence"/>
</dbReference>
<dbReference type="InterPro" id="IPR051316">
    <property type="entry name" value="Zinc-reg_GTPase_activator"/>
</dbReference>
<name>A0ABV5WGS3_9BACI</name>
<dbReference type="PANTHER" id="PTHR13748">
    <property type="entry name" value="COBW-RELATED"/>
    <property type="match status" value="1"/>
</dbReference>
<proteinExistence type="predicted"/>
<dbReference type="Gene3D" id="3.40.50.300">
    <property type="entry name" value="P-loop containing nucleotide triphosphate hydrolases"/>
    <property type="match status" value="1"/>
</dbReference>
<evidence type="ECO:0000313" key="3">
    <source>
        <dbReference type="Proteomes" id="UP001589609"/>
    </source>
</evidence>
<evidence type="ECO:0000259" key="1">
    <source>
        <dbReference type="Pfam" id="PF02492"/>
    </source>
</evidence>
<dbReference type="InterPro" id="IPR003495">
    <property type="entry name" value="CobW/HypB/UreG_nucleotide-bd"/>
</dbReference>
<comment type="caution">
    <text evidence="2">The sequence shown here is derived from an EMBL/GenBank/DDBJ whole genome shotgun (WGS) entry which is preliminary data.</text>
</comment>
<dbReference type="RefSeq" id="WP_379950122.1">
    <property type="nucleotide sequence ID" value="NZ_JBHMAF010000091.1"/>
</dbReference>
<dbReference type="EMBL" id="JBHMAF010000091">
    <property type="protein sequence ID" value="MFB9759775.1"/>
    <property type="molecule type" value="Genomic_DNA"/>
</dbReference>
<accession>A0ABV5WGS3</accession>
<protein>
    <submittedName>
        <fullName evidence="2">GTP-binding protein</fullName>
    </submittedName>
</protein>
<dbReference type="SUPFAM" id="SSF52540">
    <property type="entry name" value="P-loop containing nucleoside triphosphate hydrolases"/>
    <property type="match status" value="1"/>
</dbReference>
<organism evidence="2 3">
    <name type="scientific">Ectobacillus funiculus</name>
    <dbReference type="NCBI Taxonomy" id="137993"/>
    <lineage>
        <taxon>Bacteria</taxon>
        <taxon>Bacillati</taxon>
        <taxon>Bacillota</taxon>
        <taxon>Bacilli</taxon>
        <taxon>Bacillales</taxon>
        <taxon>Bacillaceae</taxon>
        <taxon>Ectobacillus</taxon>
    </lineage>
</organism>
<feature type="domain" description="CobW/HypB/UreG nucleotide-binding" evidence="1">
    <location>
        <begin position="2"/>
        <end position="59"/>
    </location>
</feature>
<gene>
    <name evidence="2" type="ORF">ACFFMS_15330</name>
</gene>
<dbReference type="InterPro" id="IPR027417">
    <property type="entry name" value="P-loop_NTPase"/>
</dbReference>
<keyword evidence="3" id="KW-1185">Reference proteome</keyword>
<reference evidence="2 3" key="1">
    <citation type="submission" date="2024-09" db="EMBL/GenBank/DDBJ databases">
        <authorList>
            <person name="Sun Q."/>
            <person name="Mori K."/>
        </authorList>
    </citation>
    <scope>NUCLEOTIDE SEQUENCE [LARGE SCALE GENOMIC DNA]</scope>
    <source>
        <strain evidence="2 3">JCM 11201</strain>
    </source>
</reference>